<evidence type="ECO:0000313" key="5">
    <source>
        <dbReference type="EMBL" id="QNL44988.1"/>
    </source>
</evidence>
<keyword evidence="1" id="KW-0813">Transport</keyword>
<gene>
    <name evidence="5" type="ORF">H8790_02805</name>
</gene>
<sequence length="187" mass="20024">MDAVHLWKSYGSRLVLRDLSFSAPPGVTCIEAPSGGGKTTLLRIVLGLEKADRGRVEGLEGARLAAVFQEDRLLLHATALENLAFVRPGAEEASAELLEELGLPLSGQPVGEFSGGMRRRVALARALAAPSDALVLDEPFTGLDRESRAACLACLRRRGEGKVVLLASHNPQDARELDARVIRLPVI</sequence>
<dbReference type="InterPro" id="IPR017871">
    <property type="entry name" value="ABC_transporter-like_CS"/>
</dbReference>
<reference evidence="5 6" key="1">
    <citation type="submission" date="2020-08" db="EMBL/GenBank/DDBJ databases">
        <authorList>
            <person name="Liu C."/>
            <person name="Sun Q."/>
        </authorList>
    </citation>
    <scope>NUCLEOTIDE SEQUENCE [LARGE SCALE GENOMIC DNA]</scope>
    <source>
        <strain evidence="5 6">NSJ-62</strain>
    </source>
</reference>
<dbReference type="InterPro" id="IPR050166">
    <property type="entry name" value="ABC_transporter_ATP-bind"/>
</dbReference>
<dbReference type="KEGG" id="ohi:H8790_02805"/>
<dbReference type="PANTHER" id="PTHR42788:SF13">
    <property type="entry name" value="ALIPHATIC SULFONATES IMPORT ATP-BINDING PROTEIN SSUB"/>
    <property type="match status" value="1"/>
</dbReference>
<keyword evidence="2" id="KW-0547">Nucleotide-binding</keyword>
<keyword evidence="3 5" id="KW-0067">ATP-binding</keyword>
<evidence type="ECO:0000259" key="4">
    <source>
        <dbReference type="PROSITE" id="PS50893"/>
    </source>
</evidence>
<dbReference type="Pfam" id="PF00005">
    <property type="entry name" value="ABC_tran"/>
    <property type="match status" value="1"/>
</dbReference>
<evidence type="ECO:0000313" key="6">
    <source>
        <dbReference type="Proteomes" id="UP000515960"/>
    </source>
</evidence>
<dbReference type="InterPro" id="IPR027417">
    <property type="entry name" value="P-loop_NTPase"/>
</dbReference>
<dbReference type="SUPFAM" id="SSF52540">
    <property type="entry name" value="P-loop containing nucleoside triphosphate hydrolases"/>
    <property type="match status" value="1"/>
</dbReference>
<dbReference type="PANTHER" id="PTHR42788">
    <property type="entry name" value="TAURINE IMPORT ATP-BINDING PROTEIN-RELATED"/>
    <property type="match status" value="1"/>
</dbReference>
<dbReference type="PROSITE" id="PS50893">
    <property type="entry name" value="ABC_TRANSPORTER_2"/>
    <property type="match status" value="1"/>
</dbReference>
<proteinExistence type="predicted"/>
<protein>
    <submittedName>
        <fullName evidence="5">ATP-binding cassette domain-containing protein</fullName>
    </submittedName>
</protein>
<accession>A0A7G9B607</accession>
<dbReference type="InterPro" id="IPR003439">
    <property type="entry name" value="ABC_transporter-like_ATP-bd"/>
</dbReference>
<dbReference type="InterPro" id="IPR003593">
    <property type="entry name" value="AAA+_ATPase"/>
</dbReference>
<dbReference type="GO" id="GO:0016887">
    <property type="term" value="F:ATP hydrolysis activity"/>
    <property type="evidence" value="ECO:0007669"/>
    <property type="project" value="InterPro"/>
</dbReference>
<evidence type="ECO:0000256" key="1">
    <source>
        <dbReference type="ARBA" id="ARBA00022448"/>
    </source>
</evidence>
<dbReference type="PROSITE" id="PS00211">
    <property type="entry name" value="ABC_TRANSPORTER_1"/>
    <property type="match status" value="1"/>
</dbReference>
<dbReference type="SMART" id="SM00382">
    <property type="entry name" value="AAA"/>
    <property type="match status" value="1"/>
</dbReference>
<dbReference type="RefSeq" id="WP_187333507.1">
    <property type="nucleotide sequence ID" value="NZ_CP060490.1"/>
</dbReference>
<feature type="domain" description="ABC transporter" evidence="4">
    <location>
        <begin position="1"/>
        <end position="187"/>
    </location>
</feature>
<dbReference type="EMBL" id="CP060490">
    <property type="protein sequence ID" value="QNL44988.1"/>
    <property type="molecule type" value="Genomic_DNA"/>
</dbReference>
<evidence type="ECO:0000256" key="3">
    <source>
        <dbReference type="ARBA" id="ARBA00022840"/>
    </source>
</evidence>
<dbReference type="Proteomes" id="UP000515960">
    <property type="component" value="Chromosome"/>
</dbReference>
<dbReference type="GO" id="GO:0005524">
    <property type="term" value="F:ATP binding"/>
    <property type="evidence" value="ECO:0007669"/>
    <property type="project" value="UniProtKB-KW"/>
</dbReference>
<organism evidence="5 6">
    <name type="scientific">Oscillibacter hominis</name>
    <dbReference type="NCBI Taxonomy" id="2763056"/>
    <lineage>
        <taxon>Bacteria</taxon>
        <taxon>Bacillati</taxon>
        <taxon>Bacillota</taxon>
        <taxon>Clostridia</taxon>
        <taxon>Eubacteriales</taxon>
        <taxon>Oscillospiraceae</taxon>
        <taxon>Oscillibacter</taxon>
    </lineage>
</organism>
<keyword evidence="6" id="KW-1185">Reference proteome</keyword>
<name>A0A7G9B607_9FIRM</name>
<dbReference type="Gene3D" id="3.40.50.300">
    <property type="entry name" value="P-loop containing nucleotide triphosphate hydrolases"/>
    <property type="match status" value="1"/>
</dbReference>
<dbReference type="AlphaFoldDB" id="A0A7G9B607"/>
<evidence type="ECO:0000256" key="2">
    <source>
        <dbReference type="ARBA" id="ARBA00022741"/>
    </source>
</evidence>